<comment type="caution">
    <text evidence="2">The sequence shown here is derived from an EMBL/GenBank/DDBJ whole genome shotgun (WGS) entry which is preliminary data.</text>
</comment>
<evidence type="ECO:0000313" key="2">
    <source>
        <dbReference type="EMBL" id="GAA4911411.1"/>
    </source>
</evidence>
<evidence type="ECO:0000256" key="1">
    <source>
        <dbReference type="SAM" id="MobiDB-lite"/>
    </source>
</evidence>
<organism evidence="2 3">
    <name type="scientific">Nesterenkonia rhizosphaerae</name>
    <dbReference type="NCBI Taxonomy" id="1348272"/>
    <lineage>
        <taxon>Bacteria</taxon>
        <taxon>Bacillati</taxon>
        <taxon>Actinomycetota</taxon>
        <taxon>Actinomycetes</taxon>
        <taxon>Micrococcales</taxon>
        <taxon>Micrococcaceae</taxon>
        <taxon>Nesterenkonia</taxon>
    </lineage>
</organism>
<proteinExistence type="predicted"/>
<dbReference type="Proteomes" id="UP001500368">
    <property type="component" value="Unassembled WGS sequence"/>
</dbReference>
<feature type="compositionally biased region" description="Low complexity" evidence="1">
    <location>
        <begin position="149"/>
        <end position="158"/>
    </location>
</feature>
<evidence type="ECO:0008006" key="4">
    <source>
        <dbReference type="Google" id="ProtNLM"/>
    </source>
</evidence>
<keyword evidence="3" id="KW-1185">Reference proteome</keyword>
<accession>A0ABP9FQB8</accession>
<protein>
    <recommendedName>
        <fullName evidence="4">Peptide chain release factor 1</fullName>
    </recommendedName>
</protein>
<evidence type="ECO:0000313" key="3">
    <source>
        <dbReference type="Proteomes" id="UP001500368"/>
    </source>
</evidence>
<gene>
    <name evidence="2" type="ORF">GCM10025790_02260</name>
</gene>
<sequence length="354" mass="37876">MQLADLRHIYDAEGPFATVYLQAGEAGADAEQQVRLRWDQLRSQLADAGADDQAIDALDQALSAGKAQAVQSEGRVLVANREGLLLEENFDAAHGAGDLAVVGPLPQLGNYIRERARSLRMLVAIADQEGAVLRRVVMTSSEVHETGPESSVEGSAVESVHKPRGNALSHRQIQNTADEAAKQNIRDVVVSVTKAAKSWKPDVLVLAGETQGRKLLHEQLPADLQGIAREVESGGGIPSGSADEGGERALQEDLEALARTLTIEKARTQTDRYQESKAGNLTVEGAEDIRRAAQLGAIDTLLLRYDQQADDEEQLLYAAASVDAAVALVGTSITDHAAAILRYEAPVDQMDVNP</sequence>
<dbReference type="EMBL" id="BAABLW010000001">
    <property type="protein sequence ID" value="GAA4911411.1"/>
    <property type="molecule type" value="Genomic_DNA"/>
</dbReference>
<dbReference type="RefSeq" id="WP_345476291.1">
    <property type="nucleotide sequence ID" value="NZ_BAABLW010000001.1"/>
</dbReference>
<reference evidence="3" key="1">
    <citation type="journal article" date="2019" name="Int. J. Syst. Evol. Microbiol.">
        <title>The Global Catalogue of Microorganisms (GCM) 10K type strain sequencing project: providing services to taxonomists for standard genome sequencing and annotation.</title>
        <authorList>
            <consortium name="The Broad Institute Genomics Platform"/>
            <consortium name="The Broad Institute Genome Sequencing Center for Infectious Disease"/>
            <person name="Wu L."/>
            <person name="Ma J."/>
        </authorList>
    </citation>
    <scope>NUCLEOTIDE SEQUENCE [LARGE SCALE GENOMIC DNA]</scope>
    <source>
        <strain evidence="3">JCM 19129</strain>
    </source>
</reference>
<feature type="region of interest" description="Disordered" evidence="1">
    <location>
        <begin position="144"/>
        <end position="174"/>
    </location>
</feature>
<dbReference type="Pfam" id="PF18844">
    <property type="entry name" value="baeRF_family2"/>
    <property type="match status" value="1"/>
</dbReference>
<name>A0ABP9FQB8_9MICC</name>
<dbReference type="InterPro" id="IPR040701">
    <property type="entry name" value="Bact_RF_family2"/>
</dbReference>